<dbReference type="eggNOG" id="COG0526">
    <property type="taxonomic scope" value="Bacteria"/>
</dbReference>
<evidence type="ECO:0000313" key="2">
    <source>
        <dbReference type="Proteomes" id="UP000003844"/>
    </source>
</evidence>
<evidence type="ECO:0008006" key="3">
    <source>
        <dbReference type="Google" id="ProtNLM"/>
    </source>
</evidence>
<dbReference type="Pfam" id="PF14595">
    <property type="entry name" value="Thioredoxin_9"/>
    <property type="match status" value="1"/>
</dbReference>
<accession>H2BX18</accession>
<dbReference type="Proteomes" id="UP000003844">
    <property type="component" value="Unassembled WGS sequence"/>
</dbReference>
<dbReference type="EMBL" id="JH594606">
    <property type="protein sequence ID" value="EHQ01970.1"/>
    <property type="molecule type" value="Genomic_DNA"/>
</dbReference>
<name>H2BX18_GILLR</name>
<dbReference type="InterPro" id="IPR036249">
    <property type="entry name" value="Thioredoxin-like_sf"/>
</dbReference>
<dbReference type="HOGENOM" id="CLU_121365_0_0_10"/>
<dbReference type="STRING" id="865937.Gilli_1304"/>
<gene>
    <name evidence="1" type="ORF">Gilli_1304</name>
</gene>
<organism evidence="1 2">
    <name type="scientific">Gillisia limnaea (strain DSM 15749 / LMG 21470 / R-8282)</name>
    <dbReference type="NCBI Taxonomy" id="865937"/>
    <lineage>
        <taxon>Bacteria</taxon>
        <taxon>Pseudomonadati</taxon>
        <taxon>Bacteroidota</taxon>
        <taxon>Flavobacteriia</taxon>
        <taxon>Flavobacteriales</taxon>
        <taxon>Flavobacteriaceae</taxon>
        <taxon>Gillisia</taxon>
    </lineage>
</organism>
<keyword evidence="2" id="KW-1185">Reference proteome</keyword>
<proteinExistence type="predicted"/>
<protein>
    <recommendedName>
        <fullName evidence="3">Thioredoxin domain-containing protein</fullName>
    </recommendedName>
</protein>
<dbReference type="RefSeq" id="WP_006988287.1">
    <property type="nucleotide sequence ID" value="NZ_JH594606.1"/>
</dbReference>
<dbReference type="AlphaFoldDB" id="H2BX18"/>
<dbReference type="Gene3D" id="3.40.30.10">
    <property type="entry name" value="Glutaredoxin"/>
    <property type="match status" value="1"/>
</dbReference>
<dbReference type="CDD" id="cd02947">
    <property type="entry name" value="TRX_family"/>
    <property type="match status" value="1"/>
</dbReference>
<evidence type="ECO:0000313" key="1">
    <source>
        <dbReference type="EMBL" id="EHQ01970.1"/>
    </source>
</evidence>
<sequence>MSLYLLFLTIITSCGNSNETAKTEEVKTEEFLVQSEIEDENEDQTMLIGKITKEDLQQAPYARWFNDEYESFNPSDEAIETIKNNISEYEIMVFMGTWCVDSRREVPKLFKILDEAGYDLSKLTIIGVDRNKVTPEKTEANWDLDRVPTFIFTKDGKEDNRFVEYPRISIEEDIANIVTGQAYKNSYFN</sequence>
<reference evidence="2" key="1">
    <citation type="journal article" date="2012" name="Stand. Genomic Sci.">
        <title>Genome sequence of the Antarctic rhodopsins-containing flavobacterium Gillisia limnaea type strain (R-8282(T)).</title>
        <authorList>
            <person name="Riedel T."/>
            <person name="Held B."/>
            <person name="Nolan M."/>
            <person name="Lucas S."/>
            <person name="Lapidus A."/>
            <person name="Tice H."/>
            <person name="Del Rio T.G."/>
            <person name="Cheng J.F."/>
            <person name="Han C."/>
            <person name="Tapia R."/>
            <person name="Goodwin L.A."/>
            <person name="Pitluck S."/>
            <person name="Liolios K."/>
            <person name="Mavromatis K."/>
            <person name="Pagani I."/>
            <person name="Ivanova N."/>
            <person name="Mikhailova N."/>
            <person name="Pati A."/>
            <person name="Chen A."/>
            <person name="Palaniappan K."/>
            <person name="Land M."/>
            <person name="Rohde M."/>
            <person name="Tindall B.J."/>
            <person name="Detter J.C."/>
            <person name="Goker M."/>
            <person name="Bristow J."/>
            <person name="Eisen J.A."/>
            <person name="Markowitz V."/>
            <person name="Hugenholtz P."/>
            <person name="Kyrpides N.C."/>
            <person name="Klenk H.P."/>
            <person name="Woyke T."/>
        </authorList>
    </citation>
    <scope>NUCLEOTIDE SEQUENCE [LARGE SCALE GENOMIC DNA]</scope>
    <source>
        <strain evidence="2">DSM 15749 / LMG 21470 / R-8282</strain>
    </source>
</reference>
<dbReference type="SUPFAM" id="SSF52833">
    <property type="entry name" value="Thioredoxin-like"/>
    <property type="match status" value="1"/>
</dbReference>